<organism evidence="1 2">
    <name type="scientific">Aequoribacter fuscus</name>
    <dbReference type="NCBI Taxonomy" id="2518989"/>
    <lineage>
        <taxon>Bacteria</taxon>
        <taxon>Pseudomonadati</taxon>
        <taxon>Pseudomonadota</taxon>
        <taxon>Gammaproteobacteria</taxon>
        <taxon>Cellvibrionales</taxon>
        <taxon>Halieaceae</taxon>
        <taxon>Aequoribacter</taxon>
    </lineage>
</organism>
<proteinExistence type="predicted"/>
<gene>
    <name evidence="1" type="ORF">IMCC3088_374</name>
</gene>
<reference evidence="1 2" key="1">
    <citation type="journal article" date="2011" name="J. Bacteriol.">
        <title>Genome sequence of strain IMCC3088, a proteorhodopsin-containing marine bacterium belonging to the OM60/NOR5 clade.</title>
        <authorList>
            <person name="Jang Y."/>
            <person name="Oh H.M."/>
            <person name="Kang I."/>
            <person name="Lee K."/>
            <person name="Yang S.J."/>
            <person name="Cho J.C."/>
        </authorList>
    </citation>
    <scope>NUCLEOTIDE SEQUENCE [LARGE SCALE GENOMIC DNA]</scope>
    <source>
        <strain evidence="1 2">IMCC3088</strain>
    </source>
</reference>
<comment type="caution">
    <text evidence="1">The sequence shown here is derived from an EMBL/GenBank/DDBJ whole genome shotgun (WGS) entry which is preliminary data.</text>
</comment>
<evidence type="ECO:0000313" key="2">
    <source>
        <dbReference type="Proteomes" id="UP000005615"/>
    </source>
</evidence>
<keyword evidence="2" id="KW-1185">Reference proteome</keyword>
<dbReference type="Proteomes" id="UP000005615">
    <property type="component" value="Unassembled WGS sequence"/>
</dbReference>
<protein>
    <submittedName>
        <fullName evidence="1">Uncharacterized protein</fullName>
    </submittedName>
</protein>
<dbReference type="AlphaFoldDB" id="F3KZI2"/>
<accession>F3KZI2</accession>
<name>F3KZI2_9GAMM</name>
<evidence type="ECO:0000313" key="1">
    <source>
        <dbReference type="EMBL" id="EGG30529.1"/>
    </source>
</evidence>
<dbReference type="EMBL" id="AEIG01000013">
    <property type="protein sequence ID" value="EGG30529.1"/>
    <property type="molecule type" value="Genomic_DNA"/>
</dbReference>
<sequence length="85" mass="9584">MQQTYGKRLYVEYLDLDESATYDEAFEAAKPAKACYEAKIKSLRNSSPDAFTENELEALAADILKREKIQQGELALHNIGPAFIK</sequence>